<evidence type="ECO:0000313" key="11">
    <source>
        <dbReference type="Proteomes" id="UP000194003"/>
    </source>
</evidence>
<dbReference type="STRING" id="1434232.MAIT1_03395"/>
<dbReference type="HAMAP" id="MF_00802">
    <property type="entry name" value="GlnE"/>
    <property type="match status" value="1"/>
</dbReference>
<dbReference type="PANTHER" id="PTHR30621">
    <property type="entry name" value="GLUTAMINE SYNTHETASE ADENYLYLTRANSFERASE"/>
    <property type="match status" value="1"/>
</dbReference>
<dbReference type="Gene3D" id="1.20.120.330">
    <property type="entry name" value="Nucleotidyltransferases domain 2"/>
    <property type="match status" value="2"/>
</dbReference>
<reference evidence="10 11" key="1">
    <citation type="journal article" date="2016" name="BMC Genomics">
        <title>Combined genomic and structural analyses of a cultured magnetotactic bacterium reveals its niche adaptation to a dynamic environment.</title>
        <authorList>
            <person name="Araujo A.C."/>
            <person name="Morillo V."/>
            <person name="Cypriano J."/>
            <person name="Teixeira L.C."/>
            <person name="Leao P."/>
            <person name="Lyra S."/>
            <person name="Almeida L.G."/>
            <person name="Bazylinski D.A."/>
            <person name="Vasconcellos A.T."/>
            <person name="Abreu F."/>
            <person name="Lins U."/>
        </authorList>
    </citation>
    <scope>NUCLEOTIDE SEQUENCE [LARGE SCALE GENOMIC DNA]</scope>
    <source>
        <strain evidence="10 11">IT-1</strain>
    </source>
</reference>
<feature type="domain" description="Glutamate-ammonia ligase adenylyltransferase repeated" evidence="8">
    <location>
        <begin position="83"/>
        <end position="325"/>
    </location>
</feature>
<evidence type="ECO:0000313" key="10">
    <source>
        <dbReference type="EMBL" id="OSM05230.1"/>
    </source>
</evidence>
<feature type="region of interest" description="Adenylyl transferase" evidence="7">
    <location>
        <begin position="500"/>
        <end position="1022"/>
    </location>
</feature>
<dbReference type="GO" id="GO:0008882">
    <property type="term" value="F:[glutamate-ammonia-ligase] adenylyltransferase activity"/>
    <property type="evidence" value="ECO:0007669"/>
    <property type="project" value="UniProtKB-UniRule"/>
</dbReference>
<dbReference type="OrthoDB" id="9759366at2"/>
<comment type="caution">
    <text evidence="10">The sequence shown here is derived from an EMBL/GenBank/DDBJ whole genome shotgun (WGS) entry which is preliminary data.</text>
</comment>
<feature type="region of interest" description="Adenylyl removase" evidence="7">
    <location>
        <begin position="1"/>
        <end position="491"/>
    </location>
</feature>
<dbReference type="EMBL" id="LVJN01000018">
    <property type="protein sequence ID" value="OSM05230.1"/>
    <property type="molecule type" value="Genomic_DNA"/>
</dbReference>
<keyword evidence="3 7" id="KW-0547">Nucleotide-binding</keyword>
<dbReference type="InterPro" id="IPR005190">
    <property type="entry name" value="GlnE_rpt_dom"/>
</dbReference>
<keyword evidence="1 7" id="KW-0808">Transferase</keyword>
<dbReference type="InterPro" id="IPR023057">
    <property type="entry name" value="GlnE"/>
</dbReference>
<evidence type="ECO:0000256" key="4">
    <source>
        <dbReference type="ARBA" id="ARBA00022840"/>
    </source>
</evidence>
<dbReference type="Gene3D" id="3.30.460.10">
    <property type="entry name" value="Beta Polymerase, domain 2"/>
    <property type="match status" value="2"/>
</dbReference>
<evidence type="ECO:0000256" key="7">
    <source>
        <dbReference type="HAMAP-Rule" id="MF_00802"/>
    </source>
</evidence>
<feature type="domain" description="Glutamate-ammonia ligase adenylyltransferase repeated" evidence="8">
    <location>
        <begin position="604"/>
        <end position="852"/>
    </location>
</feature>
<dbReference type="EC" id="2.7.7.42" evidence="7"/>
<evidence type="ECO:0000256" key="3">
    <source>
        <dbReference type="ARBA" id="ARBA00022741"/>
    </source>
</evidence>
<dbReference type="GO" id="GO:0005524">
    <property type="term" value="F:ATP binding"/>
    <property type="evidence" value="ECO:0007669"/>
    <property type="project" value="UniProtKB-UniRule"/>
</dbReference>
<proteinExistence type="inferred from homology"/>
<evidence type="ECO:0000256" key="5">
    <source>
        <dbReference type="ARBA" id="ARBA00022842"/>
    </source>
</evidence>
<keyword evidence="2 7" id="KW-0548">Nucleotidyltransferase</keyword>
<dbReference type="FunFam" id="3.30.460.10:FF:000009">
    <property type="entry name" value="Bifunctional glutamine synthetase adenylyltransferase/adenylyl-removing enzyme"/>
    <property type="match status" value="1"/>
</dbReference>
<dbReference type="Pfam" id="PF03710">
    <property type="entry name" value="GlnE"/>
    <property type="match status" value="2"/>
</dbReference>
<dbReference type="SUPFAM" id="SSF81593">
    <property type="entry name" value="Nucleotidyltransferase substrate binding subunit/domain"/>
    <property type="match status" value="2"/>
</dbReference>
<comment type="catalytic activity">
    <reaction evidence="7">
        <text>[glutamine synthetase]-O(4)-(5'-adenylyl)-L-tyrosine + phosphate = [glutamine synthetase]-L-tyrosine + ADP</text>
        <dbReference type="Rhea" id="RHEA:43716"/>
        <dbReference type="Rhea" id="RHEA-COMP:10660"/>
        <dbReference type="Rhea" id="RHEA-COMP:10661"/>
        <dbReference type="ChEBI" id="CHEBI:43474"/>
        <dbReference type="ChEBI" id="CHEBI:46858"/>
        <dbReference type="ChEBI" id="CHEBI:83624"/>
        <dbReference type="ChEBI" id="CHEBI:456216"/>
        <dbReference type="EC" id="2.7.7.89"/>
    </reaction>
</comment>
<dbReference type="AlphaFoldDB" id="A0A1Y2K6R4"/>
<keyword evidence="11" id="KW-1185">Reference proteome</keyword>
<dbReference type="CDD" id="cd05401">
    <property type="entry name" value="NT_GlnE_GlnD_like"/>
    <property type="match status" value="2"/>
</dbReference>
<evidence type="ECO:0000259" key="8">
    <source>
        <dbReference type="Pfam" id="PF03710"/>
    </source>
</evidence>
<gene>
    <name evidence="7" type="primary">glnE</name>
    <name evidence="10" type="ORF">MAIT1_03395</name>
</gene>
<dbReference type="Gene3D" id="1.20.120.1510">
    <property type="match status" value="1"/>
</dbReference>
<dbReference type="GO" id="GO:0005829">
    <property type="term" value="C:cytosol"/>
    <property type="evidence" value="ECO:0007669"/>
    <property type="project" value="TreeGrafter"/>
</dbReference>
<comment type="cofactor">
    <cofactor evidence="7">
        <name>Mg(2+)</name>
        <dbReference type="ChEBI" id="CHEBI:18420"/>
    </cofactor>
</comment>
<comment type="catalytic activity">
    <reaction evidence="7">
        <text>[glutamine synthetase]-L-tyrosine + ATP = [glutamine synthetase]-O(4)-(5'-adenylyl)-L-tyrosine + diphosphate</text>
        <dbReference type="Rhea" id="RHEA:18589"/>
        <dbReference type="Rhea" id="RHEA-COMP:10660"/>
        <dbReference type="Rhea" id="RHEA-COMP:10661"/>
        <dbReference type="ChEBI" id="CHEBI:30616"/>
        <dbReference type="ChEBI" id="CHEBI:33019"/>
        <dbReference type="ChEBI" id="CHEBI:46858"/>
        <dbReference type="ChEBI" id="CHEBI:83624"/>
        <dbReference type="EC" id="2.7.7.42"/>
    </reaction>
</comment>
<dbReference type="EC" id="2.7.7.89" evidence="7"/>
<sequence length="1022" mass="116361">MAQNDTTPLIDKQRQEALCAAFDLDNGAWDEIRQLAMQTARPQAPYEEMERVAAHNDVDAPQRAALLRGLRDPHWRRLIVIGVGNSHFLAGIVRRWPDFIPQLMDAPFPPDPDQLRRDILEDVLATKDRAEAEKRLRIHKHRLFFAVGARELAGHILLEQTTETLSLLAEICLEACYQWLRRDLAAIHGEPMSRQEDGSEAPSRFVILGMGKFGARELNFSSDIDLIYLHDVNDGQTTGPRQIAIKQFFIKLGRELMKMMHTPSAEGFVFRTDLRLRPEGESGDLSIPLLSAETYYESWGQTWERAAMIKARPVAGDIAMGEAFLTSLRPFVYRRYLDYSALESIREMKHKIDRKVNNAEGYGRNVKLGFGGIREIEFFAQSQQLIHGGKIPELRTRETITALRLLREHGFLDYERCETLCANYRFLRTVEHRIQIEREQQTHNLPTDDDTQEWEALSRRMGMDLATFRAKLDSVRKQVHGIYQELFFGGHESAEEAALGERAEELMRCNIDSPRCDELLIAAGVEDLAAGRDFLTLLREGPRRSALTETDQLWFDKLAPRVLDAVLDAADPDLAITHAAEFLEQLIFHPHYLALLVESPGVLNLLIPIFGASPLLSRFFIRTPALMDRLVSQEFLAGYQGQSRLRQELTGMLTQVDDAETRHELIRSFKNTEVLRLGIRDLGGLADLSETMAGLSAIATISLEQVFNDAWRELAERHGAPMMTNADGERVRARFAILAMGKLGGDELNYSSDLDLIFLHTSSGEQSWTDGERSVSNNQFFAKLGQRIIHGITALTRGGRLYELDMRLRPSGNSGPIVSAWDSFKQYQLNEAWTWEHQALTRARVVVGDADTARLVGQFIHDVIAQPRDLATLRDDVHAMRERIYQEKKPPESVIDIKQARGGVVDVEFLIQYLILGHAHTHPNVIHRNASRALTAIYRAGLLDQTEWESLENAYRFFRLIENRLRLLHDRSENRIARDDARVQARLARLCNLEDGQEVITLLEAHMARVRPLYEKHLLPAQ</sequence>
<feature type="domain" description="PII-uridylyltransferase/Glutamine-synthetase adenylyltransferase" evidence="9">
    <location>
        <begin position="880"/>
        <end position="1016"/>
    </location>
</feature>
<keyword evidence="5 7" id="KW-0460">Magnesium</keyword>
<name>A0A1Y2K6R4_9PROT</name>
<dbReference type="PANTHER" id="PTHR30621:SF0">
    <property type="entry name" value="BIFUNCTIONAL GLUTAMINE SYNTHETASE ADENYLYLTRANSFERASE_ADENYLYL-REMOVING ENZYME"/>
    <property type="match status" value="1"/>
</dbReference>
<dbReference type="GO" id="GO:0000287">
    <property type="term" value="F:magnesium ion binding"/>
    <property type="evidence" value="ECO:0007669"/>
    <property type="project" value="UniProtKB-UniRule"/>
</dbReference>
<evidence type="ECO:0000256" key="1">
    <source>
        <dbReference type="ARBA" id="ARBA00022679"/>
    </source>
</evidence>
<dbReference type="Proteomes" id="UP000194003">
    <property type="component" value="Unassembled WGS sequence"/>
</dbReference>
<dbReference type="InterPro" id="IPR043519">
    <property type="entry name" value="NT_sf"/>
</dbReference>
<keyword evidence="10" id="KW-0436">Ligase</keyword>
<dbReference type="GO" id="GO:0047388">
    <property type="term" value="F:[glutamine synthetase]-adenylyl-L-tyrosine phosphorylase activity"/>
    <property type="evidence" value="ECO:0007669"/>
    <property type="project" value="UniProtKB-EC"/>
</dbReference>
<dbReference type="RefSeq" id="WP_085441855.1">
    <property type="nucleotide sequence ID" value="NZ_LVJN01000018.1"/>
</dbReference>
<dbReference type="Pfam" id="PF08335">
    <property type="entry name" value="GlnD_UR_UTase"/>
    <property type="match status" value="2"/>
</dbReference>
<comment type="function">
    <text evidence="7">Involved in the regulation of glutamine synthetase GlnA, a key enzyme in the process to assimilate ammonia. When cellular nitrogen levels are high, the C-terminal adenylyl transferase (AT) inactivates GlnA by covalent transfer of an adenylyl group from ATP to specific tyrosine residue of GlnA, thus reducing its activity. Conversely, when nitrogen levels are low, the N-terminal adenylyl removase (AR) activates GlnA by removing the adenylyl group by phosphorolysis, increasing its activity. The regulatory region of GlnE binds the signal transduction protein PII (GlnB) which indicates the nitrogen status of the cell.</text>
</comment>
<dbReference type="SUPFAM" id="SSF81301">
    <property type="entry name" value="Nucleotidyltransferase"/>
    <property type="match status" value="2"/>
</dbReference>
<feature type="domain" description="PII-uridylyltransferase/Glutamine-synthetase adenylyltransferase" evidence="9">
    <location>
        <begin position="346"/>
        <end position="487"/>
    </location>
</feature>
<keyword evidence="6 7" id="KW-0511">Multifunctional enzyme</keyword>
<protein>
    <recommendedName>
        <fullName evidence="7">Bifunctional glutamine synthetase adenylyltransferase/adenylyl-removing enzyme</fullName>
    </recommendedName>
    <alternativeName>
        <fullName evidence="7">ATP:glutamine synthetase adenylyltransferase</fullName>
    </alternativeName>
    <alternativeName>
        <fullName evidence="7">ATase</fullName>
    </alternativeName>
    <domain>
        <recommendedName>
            <fullName evidence="7">Glutamine synthetase adenylyl-L-tyrosine phosphorylase</fullName>
            <ecNumber evidence="7">2.7.7.89</ecNumber>
        </recommendedName>
        <alternativeName>
            <fullName evidence="7">Adenylyl removase</fullName>
            <shortName evidence="7">AR</shortName>
            <shortName evidence="7">AT-N</shortName>
        </alternativeName>
    </domain>
    <domain>
        <recommendedName>
            <fullName evidence="7">Glutamine synthetase adenylyl transferase</fullName>
            <ecNumber evidence="7">2.7.7.42</ecNumber>
        </recommendedName>
        <alternativeName>
            <fullName evidence="7">Adenylyl transferase</fullName>
            <shortName evidence="7">AT</shortName>
            <shortName evidence="7">AT-C</shortName>
        </alternativeName>
    </domain>
</protein>
<organism evidence="10 11">
    <name type="scientific">Magnetofaba australis IT-1</name>
    <dbReference type="NCBI Taxonomy" id="1434232"/>
    <lineage>
        <taxon>Bacteria</taxon>
        <taxon>Pseudomonadati</taxon>
        <taxon>Pseudomonadota</taxon>
        <taxon>Magnetococcia</taxon>
        <taxon>Magnetococcales</taxon>
        <taxon>Magnetococcaceae</taxon>
        <taxon>Magnetofaba</taxon>
    </lineage>
</organism>
<evidence type="ECO:0000256" key="6">
    <source>
        <dbReference type="ARBA" id="ARBA00023268"/>
    </source>
</evidence>
<comment type="similarity">
    <text evidence="7">Belongs to the GlnE family.</text>
</comment>
<evidence type="ECO:0000256" key="2">
    <source>
        <dbReference type="ARBA" id="ARBA00022695"/>
    </source>
</evidence>
<dbReference type="InterPro" id="IPR013546">
    <property type="entry name" value="PII_UdlTrfase/GS_AdlTrfase"/>
</dbReference>
<dbReference type="GO" id="GO:0016874">
    <property type="term" value="F:ligase activity"/>
    <property type="evidence" value="ECO:0007669"/>
    <property type="project" value="UniProtKB-KW"/>
</dbReference>
<accession>A0A1Y2K6R4</accession>
<evidence type="ECO:0000259" key="9">
    <source>
        <dbReference type="Pfam" id="PF08335"/>
    </source>
</evidence>
<keyword evidence="4 7" id="KW-0067">ATP-binding</keyword>
<dbReference type="GO" id="GO:0000820">
    <property type="term" value="P:regulation of glutamine family amino acid metabolic process"/>
    <property type="evidence" value="ECO:0007669"/>
    <property type="project" value="UniProtKB-UniRule"/>
</dbReference>
<dbReference type="NCBIfam" id="NF008292">
    <property type="entry name" value="PRK11072.1"/>
    <property type="match status" value="1"/>
</dbReference>